<gene>
    <name evidence="3" type="ORF">SAMN02910280_0411</name>
</gene>
<dbReference type="EMBL" id="FPIP01000001">
    <property type="protein sequence ID" value="SFW10816.1"/>
    <property type="molecule type" value="Genomic_DNA"/>
</dbReference>
<comment type="similarity">
    <text evidence="1">Belongs to the 4-hydroxybenzoyl-CoA thioesterase family.</text>
</comment>
<dbReference type="PANTHER" id="PTHR31793">
    <property type="entry name" value="4-HYDROXYBENZOYL-COA THIOESTERASE FAMILY MEMBER"/>
    <property type="match status" value="1"/>
</dbReference>
<evidence type="ECO:0000313" key="3">
    <source>
        <dbReference type="EMBL" id="SFW10816.1"/>
    </source>
</evidence>
<organism evidence="3 4">
    <name type="scientific">Ruminococcus flavefaciens</name>
    <dbReference type="NCBI Taxonomy" id="1265"/>
    <lineage>
        <taxon>Bacteria</taxon>
        <taxon>Bacillati</taxon>
        <taxon>Bacillota</taxon>
        <taxon>Clostridia</taxon>
        <taxon>Eubacteriales</taxon>
        <taxon>Oscillospiraceae</taxon>
        <taxon>Ruminococcus</taxon>
    </lineage>
</organism>
<dbReference type="InterPro" id="IPR050563">
    <property type="entry name" value="4-hydroxybenzoyl-CoA_TE"/>
</dbReference>
<dbReference type="InterPro" id="IPR029069">
    <property type="entry name" value="HotDog_dom_sf"/>
</dbReference>
<evidence type="ECO:0000256" key="1">
    <source>
        <dbReference type="ARBA" id="ARBA00005953"/>
    </source>
</evidence>
<dbReference type="Pfam" id="PF13279">
    <property type="entry name" value="4HBT_2"/>
    <property type="match status" value="1"/>
</dbReference>
<keyword evidence="2 3" id="KW-0378">Hydrolase</keyword>
<dbReference type="AlphaFoldDB" id="A0A1K1LIW1"/>
<dbReference type="PANTHER" id="PTHR31793:SF27">
    <property type="entry name" value="NOVEL THIOESTERASE SUPERFAMILY DOMAIN AND SAPOSIN A-TYPE DOMAIN CONTAINING PROTEIN (0610012H03RIK)"/>
    <property type="match status" value="1"/>
</dbReference>
<proteinExistence type="inferred from homology"/>
<dbReference type="SUPFAM" id="SSF54637">
    <property type="entry name" value="Thioesterase/thiol ester dehydrase-isomerase"/>
    <property type="match status" value="1"/>
</dbReference>
<dbReference type="InterPro" id="IPR006684">
    <property type="entry name" value="YbgC/YbaW"/>
</dbReference>
<accession>A0A1K1LIW1</accession>
<dbReference type="GO" id="GO:0047617">
    <property type="term" value="F:fatty acyl-CoA hydrolase activity"/>
    <property type="evidence" value="ECO:0007669"/>
    <property type="project" value="TreeGrafter"/>
</dbReference>
<protein>
    <submittedName>
        <fullName evidence="3">Acyl-CoA thioester hydrolase</fullName>
    </submittedName>
</protein>
<dbReference type="CDD" id="cd00586">
    <property type="entry name" value="4HBT"/>
    <property type="match status" value="1"/>
</dbReference>
<dbReference type="RefSeq" id="WP_072298871.1">
    <property type="nucleotide sequence ID" value="NZ_CACVNT010000017.1"/>
</dbReference>
<name>A0A1K1LIW1_RUMFL</name>
<evidence type="ECO:0000256" key="2">
    <source>
        <dbReference type="ARBA" id="ARBA00022801"/>
    </source>
</evidence>
<sequence>MNKLRPYERKVFYYETDKMAVVHHSNYIRIFEEARMHYLTEAGLPFEKIEEMGILMPCLALDSSFKRPLVFDEPFAVYMKMDKFNGATIHLVYKVVSRRSGEICAEGSSTHCFTDMNMKPLRTKHSHPELYATIAQYLNYEYDF</sequence>
<reference evidence="3 4" key="1">
    <citation type="submission" date="2016-11" db="EMBL/GenBank/DDBJ databases">
        <authorList>
            <person name="Jaros S."/>
            <person name="Januszkiewicz K."/>
            <person name="Wedrychowicz H."/>
        </authorList>
    </citation>
    <scope>NUCLEOTIDE SEQUENCE [LARGE SCALE GENOMIC DNA]</scope>
    <source>
        <strain evidence="3 4">YL228</strain>
    </source>
</reference>
<dbReference type="Proteomes" id="UP000183461">
    <property type="component" value="Unassembled WGS sequence"/>
</dbReference>
<dbReference type="Gene3D" id="3.10.129.10">
    <property type="entry name" value="Hotdog Thioesterase"/>
    <property type="match status" value="1"/>
</dbReference>
<dbReference type="PIRSF" id="PIRSF003230">
    <property type="entry name" value="YbgC"/>
    <property type="match status" value="1"/>
</dbReference>
<evidence type="ECO:0000313" key="4">
    <source>
        <dbReference type="Proteomes" id="UP000183461"/>
    </source>
</evidence>